<gene>
    <name evidence="2" type="ORF">QE152_g13759</name>
</gene>
<feature type="compositionally biased region" description="Polar residues" evidence="1">
    <location>
        <begin position="30"/>
        <end position="40"/>
    </location>
</feature>
<dbReference type="AlphaFoldDB" id="A0AAW1L8M3"/>
<name>A0AAW1L8M3_POPJA</name>
<evidence type="ECO:0000256" key="1">
    <source>
        <dbReference type="SAM" id="MobiDB-lite"/>
    </source>
</evidence>
<protein>
    <submittedName>
        <fullName evidence="2">Uncharacterized protein</fullName>
    </submittedName>
</protein>
<sequence length="111" mass="12330">MQEHIGRKLWVREKEERRETRQIVEHEGSENVSSEQSGAGASTFRRRRGVYTPVLPTRMSGLKDQVSSQGQAPRLSGDAEASTRPSPFAPPYSTPARTHTLPVKCSPITDV</sequence>
<organism evidence="2 3">
    <name type="scientific">Popillia japonica</name>
    <name type="common">Japanese beetle</name>
    <dbReference type="NCBI Taxonomy" id="7064"/>
    <lineage>
        <taxon>Eukaryota</taxon>
        <taxon>Metazoa</taxon>
        <taxon>Ecdysozoa</taxon>
        <taxon>Arthropoda</taxon>
        <taxon>Hexapoda</taxon>
        <taxon>Insecta</taxon>
        <taxon>Pterygota</taxon>
        <taxon>Neoptera</taxon>
        <taxon>Endopterygota</taxon>
        <taxon>Coleoptera</taxon>
        <taxon>Polyphaga</taxon>
        <taxon>Scarabaeiformia</taxon>
        <taxon>Scarabaeidae</taxon>
        <taxon>Rutelinae</taxon>
        <taxon>Popillia</taxon>
    </lineage>
</organism>
<feature type="compositionally biased region" description="Basic and acidic residues" evidence="1">
    <location>
        <begin position="1"/>
        <end position="29"/>
    </location>
</feature>
<dbReference type="EMBL" id="JASPKY010000134">
    <property type="protein sequence ID" value="KAK9731317.1"/>
    <property type="molecule type" value="Genomic_DNA"/>
</dbReference>
<keyword evidence="3" id="KW-1185">Reference proteome</keyword>
<evidence type="ECO:0000313" key="2">
    <source>
        <dbReference type="EMBL" id="KAK9731317.1"/>
    </source>
</evidence>
<accession>A0AAW1L8M3</accession>
<comment type="caution">
    <text evidence="2">The sequence shown here is derived from an EMBL/GenBank/DDBJ whole genome shotgun (WGS) entry which is preliminary data.</text>
</comment>
<dbReference type="Proteomes" id="UP001458880">
    <property type="component" value="Unassembled WGS sequence"/>
</dbReference>
<feature type="region of interest" description="Disordered" evidence="1">
    <location>
        <begin position="1"/>
        <end position="111"/>
    </location>
</feature>
<evidence type="ECO:0000313" key="3">
    <source>
        <dbReference type="Proteomes" id="UP001458880"/>
    </source>
</evidence>
<proteinExistence type="predicted"/>
<reference evidence="2 3" key="1">
    <citation type="journal article" date="2024" name="BMC Genomics">
        <title>De novo assembly and annotation of Popillia japonica's genome with initial clues to its potential as an invasive pest.</title>
        <authorList>
            <person name="Cucini C."/>
            <person name="Boschi S."/>
            <person name="Funari R."/>
            <person name="Cardaioli E."/>
            <person name="Iannotti N."/>
            <person name="Marturano G."/>
            <person name="Paoli F."/>
            <person name="Bruttini M."/>
            <person name="Carapelli A."/>
            <person name="Frati F."/>
            <person name="Nardi F."/>
        </authorList>
    </citation>
    <scope>NUCLEOTIDE SEQUENCE [LARGE SCALE GENOMIC DNA]</scope>
    <source>
        <strain evidence="2">DMR45628</strain>
    </source>
</reference>